<comment type="caution">
    <text evidence="2">The sequence shown here is derived from an EMBL/GenBank/DDBJ whole genome shotgun (WGS) entry which is preliminary data.</text>
</comment>
<name>A0A136A406_9ALTE</name>
<keyword evidence="1" id="KW-1133">Transmembrane helix</keyword>
<evidence type="ECO:0000313" key="2">
    <source>
        <dbReference type="EMBL" id="KXI29975.1"/>
    </source>
</evidence>
<reference evidence="3" key="1">
    <citation type="submission" date="2016-02" db="EMBL/GenBank/DDBJ databases">
        <authorList>
            <person name="Schultz-Johansen M."/>
            <person name="Glaring M.A."/>
            <person name="Bech P.K."/>
            <person name="Stougaard P."/>
        </authorList>
    </citation>
    <scope>NUCLEOTIDE SEQUENCE [LARGE SCALE GENOMIC DNA]</scope>
    <source>
        <strain evidence="3">S66</strain>
    </source>
</reference>
<feature type="transmembrane region" description="Helical" evidence="1">
    <location>
        <begin position="43"/>
        <end position="62"/>
    </location>
</feature>
<gene>
    <name evidence="2" type="ORF">AX660_08160</name>
</gene>
<keyword evidence="1" id="KW-0472">Membrane</keyword>
<dbReference type="Proteomes" id="UP000070299">
    <property type="component" value="Unassembled WGS sequence"/>
</dbReference>
<keyword evidence="1" id="KW-0812">Transmembrane</keyword>
<protein>
    <submittedName>
        <fullName evidence="2">Uncharacterized protein</fullName>
    </submittedName>
</protein>
<dbReference type="RefSeq" id="WP_068373514.1">
    <property type="nucleotide sequence ID" value="NZ_LSNE01000003.1"/>
</dbReference>
<accession>A0A136A406</accession>
<evidence type="ECO:0000313" key="3">
    <source>
        <dbReference type="Proteomes" id="UP000070299"/>
    </source>
</evidence>
<sequence>MNRYQFKKHYIFRPLFEPVICLLICIPFWFFRDSIPNNQWGKAIFLIGGIPFLFIWLADRIYKVIKHPKLFIFDLTSNSLIIDNVDYSFDDLKFFYISEKGDAFKMEFEFPSPKKLKAGYNLKTLGMYKIDLSLQEFNDSVKNIKHIKTFSSD</sequence>
<evidence type="ECO:0000256" key="1">
    <source>
        <dbReference type="SAM" id="Phobius"/>
    </source>
</evidence>
<dbReference type="EMBL" id="LSNE01000003">
    <property type="protein sequence ID" value="KXI29975.1"/>
    <property type="molecule type" value="Genomic_DNA"/>
</dbReference>
<organism evidence="2 3">
    <name type="scientific">Paraglaciecola hydrolytica</name>
    <dbReference type="NCBI Taxonomy" id="1799789"/>
    <lineage>
        <taxon>Bacteria</taxon>
        <taxon>Pseudomonadati</taxon>
        <taxon>Pseudomonadota</taxon>
        <taxon>Gammaproteobacteria</taxon>
        <taxon>Alteromonadales</taxon>
        <taxon>Alteromonadaceae</taxon>
        <taxon>Paraglaciecola</taxon>
    </lineage>
</organism>
<feature type="transmembrane region" description="Helical" evidence="1">
    <location>
        <begin position="12"/>
        <end position="31"/>
    </location>
</feature>
<proteinExistence type="predicted"/>
<dbReference type="OrthoDB" id="6399943at2"/>
<dbReference type="AlphaFoldDB" id="A0A136A406"/>
<keyword evidence="3" id="KW-1185">Reference proteome</keyword>